<dbReference type="SUPFAM" id="SSF100950">
    <property type="entry name" value="NagB/RpiA/CoA transferase-like"/>
    <property type="match status" value="1"/>
</dbReference>
<dbReference type="GO" id="GO:0003700">
    <property type="term" value="F:DNA-binding transcription factor activity"/>
    <property type="evidence" value="ECO:0007669"/>
    <property type="project" value="InterPro"/>
</dbReference>
<dbReference type="InterPro" id="IPR018356">
    <property type="entry name" value="Tscrpt_reg_HTH_DeoR_CS"/>
</dbReference>
<proteinExistence type="predicted"/>
<dbReference type="InterPro" id="IPR037171">
    <property type="entry name" value="NagB/RpiA_transferase-like"/>
</dbReference>
<protein>
    <submittedName>
        <fullName evidence="5">DeoR/GlpR transcriptional regulator</fullName>
    </submittedName>
</protein>
<evidence type="ECO:0000313" key="5">
    <source>
        <dbReference type="EMBL" id="RFS21952.1"/>
    </source>
</evidence>
<dbReference type="PROSITE" id="PS00894">
    <property type="entry name" value="HTH_DEOR_1"/>
    <property type="match status" value="1"/>
</dbReference>
<feature type="domain" description="HTH deoR-type" evidence="4">
    <location>
        <begin position="17"/>
        <end position="72"/>
    </location>
</feature>
<dbReference type="InterPro" id="IPR036390">
    <property type="entry name" value="WH_DNA-bd_sf"/>
</dbReference>
<dbReference type="Pfam" id="PF08220">
    <property type="entry name" value="HTH_DeoR"/>
    <property type="match status" value="1"/>
</dbReference>
<dbReference type="AlphaFoldDB" id="A0A3E1Y970"/>
<dbReference type="SMART" id="SM01134">
    <property type="entry name" value="DeoRC"/>
    <property type="match status" value="1"/>
</dbReference>
<evidence type="ECO:0000256" key="3">
    <source>
        <dbReference type="ARBA" id="ARBA00023163"/>
    </source>
</evidence>
<dbReference type="InterPro" id="IPR036388">
    <property type="entry name" value="WH-like_DNA-bd_sf"/>
</dbReference>
<accession>A0A3E1Y970</accession>
<dbReference type="PANTHER" id="PTHR30363:SF56">
    <property type="entry name" value="TRANSCRIPTIONAL REGULATOR, DEOR FAMILY"/>
    <property type="match status" value="1"/>
</dbReference>
<keyword evidence="3" id="KW-0804">Transcription</keyword>
<dbReference type="OrthoDB" id="9798651at2"/>
<reference evidence="5 6" key="1">
    <citation type="submission" date="2018-07" db="EMBL/GenBank/DDBJ databases">
        <title>Chitinophaga K2CV101002-2 sp. nov., isolated from a monsoon evergreen broad-leaved forest soil.</title>
        <authorList>
            <person name="Lv Y."/>
        </authorList>
    </citation>
    <scope>NUCLEOTIDE SEQUENCE [LARGE SCALE GENOMIC DNA]</scope>
    <source>
        <strain evidence="5 6">GDMCC 1.1288</strain>
    </source>
</reference>
<keyword evidence="2" id="KW-0238">DNA-binding</keyword>
<dbReference type="InterPro" id="IPR050313">
    <property type="entry name" value="Carb_Metab_HTH_regulators"/>
</dbReference>
<dbReference type="InterPro" id="IPR001034">
    <property type="entry name" value="DeoR_HTH"/>
</dbReference>
<dbReference type="RefSeq" id="WP_116976603.1">
    <property type="nucleotide sequence ID" value="NZ_QPMM01000007.1"/>
</dbReference>
<dbReference type="PANTHER" id="PTHR30363">
    <property type="entry name" value="HTH-TYPE TRANSCRIPTIONAL REGULATOR SRLR-RELATED"/>
    <property type="match status" value="1"/>
</dbReference>
<name>A0A3E1Y970_9BACT</name>
<keyword evidence="1" id="KW-0805">Transcription regulation</keyword>
<evidence type="ECO:0000313" key="6">
    <source>
        <dbReference type="Proteomes" id="UP000260644"/>
    </source>
</evidence>
<gene>
    <name evidence="5" type="ORF">DVR12_14995</name>
</gene>
<evidence type="ECO:0000256" key="2">
    <source>
        <dbReference type="ARBA" id="ARBA00023125"/>
    </source>
</evidence>
<dbReference type="Gene3D" id="3.40.50.1360">
    <property type="match status" value="1"/>
</dbReference>
<dbReference type="InterPro" id="IPR014036">
    <property type="entry name" value="DeoR-like_C"/>
</dbReference>
<comment type="caution">
    <text evidence="5">The sequence shown here is derived from an EMBL/GenBank/DDBJ whole genome shotgun (WGS) entry which is preliminary data.</text>
</comment>
<dbReference type="PRINTS" id="PR00037">
    <property type="entry name" value="HTHLACR"/>
</dbReference>
<dbReference type="SMART" id="SM00420">
    <property type="entry name" value="HTH_DEOR"/>
    <property type="match status" value="1"/>
</dbReference>
<dbReference type="Gene3D" id="1.10.10.10">
    <property type="entry name" value="Winged helix-like DNA-binding domain superfamily/Winged helix DNA-binding domain"/>
    <property type="match status" value="1"/>
</dbReference>
<dbReference type="SUPFAM" id="SSF46785">
    <property type="entry name" value="Winged helix' DNA-binding domain"/>
    <property type="match status" value="1"/>
</dbReference>
<dbReference type="PROSITE" id="PS51000">
    <property type="entry name" value="HTH_DEOR_2"/>
    <property type="match status" value="1"/>
</dbReference>
<dbReference type="Proteomes" id="UP000260644">
    <property type="component" value="Unassembled WGS sequence"/>
</dbReference>
<dbReference type="GO" id="GO:0003677">
    <property type="term" value="F:DNA binding"/>
    <property type="evidence" value="ECO:0007669"/>
    <property type="project" value="UniProtKB-KW"/>
</dbReference>
<sequence>MDNANAHDHTPPINLTKKARKNLIIQQVNIHTRITYNELVNLINVSEDTIRRDVNELAEDGEVVKIKGGAMSIAYHFGHESQTYAQSNKGIIAEKALQLLQDDMIVLIGGGTTIREFIKKIPATLKATFITVNVFTAVELLDKPMIKTIMIGGQISAYSQMTVSGEVFEYLSNIKADLCIIGTNAIDPVNGLTDADWETIQVKKAMIKAADKVAIMAISEKMNSSMKMKIADLQDIHYLITELPADNPSLQAYQAKNLTLI</sequence>
<organism evidence="5 6">
    <name type="scientific">Chitinophaga silvatica</name>
    <dbReference type="NCBI Taxonomy" id="2282649"/>
    <lineage>
        <taxon>Bacteria</taxon>
        <taxon>Pseudomonadati</taxon>
        <taxon>Bacteroidota</taxon>
        <taxon>Chitinophagia</taxon>
        <taxon>Chitinophagales</taxon>
        <taxon>Chitinophagaceae</taxon>
        <taxon>Chitinophaga</taxon>
    </lineage>
</organism>
<dbReference type="EMBL" id="QPMM01000007">
    <property type="protein sequence ID" value="RFS21952.1"/>
    <property type="molecule type" value="Genomic_DNA"/>
</dbReference>
<evidence type="ECO:0000256" key="1">
    <source>
        <dbReference type="ARBA" id="ARBA00023015"/>
    </source>
</evidence>
<dbReference type="Pfam" id="PF00455">
    <property type="entry name" value="DeoRC"/>
    <property type="match status" value="1"/>
</dbReference>
<evidence type="ECO:0000259" key="4">
    <source>
        <dbReference type="PROSITE" id="PS51000"/>
    </source>
</evidence>
<keyword evidence="6" id="KW-1185">Reference proteome</keyword>